<sequence length="303" mass="32645">MTDQIIFTFPLAFYYESKLPVPIDEIVKSLVALEKLAAKVPLLLGELSGTSIDLHSLKVEKIESGSLKELLEMSISFLSEEEKEKFKVWLRGTKMGQATKIAAVGGIASLAVLLIASQAITAYDTFTKTDTPSIQANHNVIINIGAEATGVSAQRLTEALDASMSGDKKKVVAAALNFVSPAAGENGGGLFVGKDKGSGISFSHQAATDAPAQADFRVRDTEIRYQKTEVVIKVLDRDKVDTGWRATLPTVAAEKRLPLHFASGVPGKAATEERIFADIVVTYAQDFNKGSMIPKSILVERIY</sequence>
<evidence type="ECO:0000313" key="3">
    <source>
        <dbReference type="Proteomes" id="UP000325565"/>
    </source>
</evidence>
<keyword evidence="1" id="KW-1133">Transmembrane helix</keyword>
<evidence type="ECO:0000313" key="2">
    <source>
        <dbReference type="EMBL" id="VVP73071.1"/>
    </source>
</evidence>
<dbReference type="RefSeq" id="WP_154863034.1">
    <property type="nucleotide sequence ID" value="NZ_CABVJB010000002.1"/>
</dbReference>
<gene>
    <name evidence="2" type="ORF">PS922_01018</name>
</gene>
<dbReference type="Proteomes" id="UP000325565">
    <property type="component" value="Unassembled WGS sequence"/>
</dbReference>
<reference evidence="2 3" key="1">
    <citation type="submission" date="2019-09" db="EMBL/GenBank/DDBJ databases">
        <authorList>
            <person name="Chandra G."/>
            <person name="Truman W A."/>
        </authorList>
    </citation>
    <scope>NUCLEOTIDE SEQUENCE [LARGE SCALE GENOMIC DNA]</scope>
    <source>
        <strain evidence="2">PS922</strain>
    </source>
</reference>
<proteinExistence type="predicted"/>
<accession>A0A5E7REU2</accession>
<feature type="transmembrane region" description="Helical" evidence="1">
    <location>
        <begin position="101"/>
        <end position="123"/>
    </location>
</feature>
<dbReference type="AlphaFoldDB" id="A0A5E7REU2"/>
<dbReference type="EMBL" id="CABVJB010000002">
    <property type="protein sequence ID" value="VVP73071.1"/>
    <property type="molecule type" value="Genomic_DNA"/>
</dbReference>
<keyword evidence="1" id="KW-0472">Membrane</keyword>
<keyword evidence="1" id="KW-0812">Transmembrane</keyword>
<protein>
    <submittedName>
        <fullName evidence="2">Uncharacterized protein</fullName>
    </submittedName>
</protein>
<name>A0A5E7REU2_PSEFL</name>
<evidence type="ECO:0000256" key="1">
    <source>
        <dbReference type="SAM" id="Phobius"/>
    </source>
</evidence>
<organism evidence="2 3">
    <name type="scientific">Pseudomonas fluorescens</name>
    <dbReference type="NCBI Taxonomy" id="294"/>
    <lineage>
        <taxon>Bacteria</taxon>
        <taxon>Pseudomonadati</taxon>
        <taxon>Pseudomonadota</taxon>
        <taxon>Gammaproteobacteria</taxon>
        <taxon>Pseudomonadales</taxon>
        <taxon>Pseudomonadaceae</taxon>
        <taxon>Pseudomonas</taxon>
    </lineage>
</organism>